<dbReference type="Proteomes" id="UP000593626">
    <property type="component" value="Chromosome"/>
</dbReference>
<organism evidence="1 2">
    <name type="scientific">Mangrovibacillus cuniculi</name>
    <dbReference type="NCBI Taxonomy" id="2593652"/>
    <lineage>
        <taxon>Bacteria</taxon>
        <taxon>Bacillati</taxon>
        <taxon>Bacillota</taxon>
        <taxon>Bacilli</taxon>
        <taxon>Bacillales</taxon>
        <taxon>Bacillaceae</taxon>
        <taxon>Mangrovibacillus</taxon>
    </lineage>
</organism>
<sequence length="136" mass="15881">MVHEIHHPLSLVGKKLIHSLLNEGEEVHAVTSTQELENEFWMYYGRNALFKVSDEEENAYNHKWTIENSFLTYKENNKNAIKIDLPIERSLENFDDKISDFIVANIKNLKPGDTYCLSLSSARESKELEIRIDKKK</sequence>
<name>A0A7S8C9U8_9BACI</name>
<dbReference type="RefSeq" id="WP_239673582.1">
    <property type="nucleotide sequence ID" value="NZ_CP049742.1"/>
</dbReference>
<accession>A0A7S8C9U8</accession>
<reference evidence="1 2" key="1">
    <citation type="submission" date="2019-07" db="EMBL/GenBank/DDBJ databases">
        <title>Genome sequence of 2 isolates from Red Sea Mangroves.</title>
        <authorList>
            <person name="Sefrji F."/>
            <person name="Michoud G."/>
            <person name="Merlino G."/>
            <person name="Daffonchio D."/>
        </authorList>
    </citation>
    <scope>NUCLEOTIDE SEQUENCE [LARGE SCALE GENOMIC DNA]</scope>
    <source>
        <strain evidence="1 2">R1DC41</strain>
    </source>
</reference>
<dbReference type="EMBL" id="CP049742">
    <property type="protein sequence ID" value="QPC46060.1"/>
    <property type="molecule type" value="Genomic_DNA"/>
</dbReference>
<keyword evidence="2" id="KW-1185">Reference proteome</keyword>
<dbReference type="KEGG" id="mcui:G8O30_03340"/>
<evidence type="ECO:0000313" key="1">
    <source>
        <dbReference type="EMBL" id="QPC46060.1"/>
    </source>
</evidence>
<gene>
    <name evidence="1" type="ORF">G8O30_03340</name>
</gene>
<proteinExistence type="predicted"/>
<evidence type="ECO:0000313" key="2">
    <source>
        <dbReference type="Proteomes" id="UP000593626"/>
    </source>
</evidence>
<protein>
    <submittedName>
        <fullName evidence="1">Uncharacterized protein</fullName>
    </submittedName>
</protein>
<dbReference type="AlphaFoldDB" id="A0A7S8C9U8"/>